<dbReference type="InterPro" id="IPR010667">
    <property type="entry name" value="Phage_T4_Gp19"/>
</dbReference>
<name>A0A1X7GA54_TRICW</name>
<reference evidence="2" key="1">
    <citation type="submission" date="2017-04" db="EMBL/GenBank/DDBJ databases">
        <authorList>
            <person name="Varghese N."/>
            <person name="Submissions S."/>
        </authorList>
    </citation>
    <scope>NUCLEOTIDE SEQUENCE [LARGE SCALE GENOMIC DNA]</scope>
    <source>
        <strain evidence="2">Ballard 720</strain>
    </source>
</reference>
<keyword evidence="2" id="KW-1185">Reference proteome</keyword>
<evidence type="ECO:0000313" key="2">
    <source>
        <dbReference type="Proteomes" id="UP000192911"/>
    </source>
</evidence>
<dbReference type="PANTHER" id="PTHR38009:SF1">
    <property type="entry name" value="CONSERVED HYPOTHETICAL PHAGE TAIL PROTEIN"/>
    <property type="match status" value="1"/>
</dbReference>
<dbReference type="GeneID" id="95551812"/>
<dbReference type="Pfam" id="PF06841">
    <property type="entry name" value="Phage_T4_gp19"/>
    <property type="match status" value="1"/>
</dbReference>
<dbReference type="STRING" id="28094.SAMN06295900_114133"/>
<organism evidence="1 2">
    <name type="scientific">Trinickia caryophylli</name>
    <name type="common">Paraburkholderia caryophylli</name>
    <dbReference type="NCBI Taxonomy" id="28094"/>
    <lineage>
        <taxon>Bacteria</taxon>
        <taxon>Pseudomonadati</taxon>
        <taxon>Pseudomonadota</taxon>
        <taxon>Betaproteobacteria</taxon>
        <taxon>Burkholderiales</taxon>
        <taxon>Burkholderiaceae</taxon>
        <taxon>Trinickia</taxon>
    </lineage>
</organism>
<dbReference type="GO" id="GO:0005198">
    <property type="term" value="F:structural molecule activity"/>
    <property type="evidence" value="ECO:0007669"/>
    <property type="project" value="InterPro"/>
</dbReference>
<dbReference type="InterPro" id="IPR011747">
    <property type="entry name" value="CHP02241"/>
</dbReference>
<sequence length="200" mass="21763">MSFSLGGAARALESLGAVQALKGLALDPFKAYSFRVVLGMNPLGGFNSISGVGWRTEVRTVREGGVNDYEHKLPGQSTCNELVFRKGLTLSDPMWRWYSQTISGRVWRMNGTIILMSDLHRPSPIDIMGTKISGLPAIGMPVAAWSFYGAWPIALEGAQLDASQSMIAVQQMTLAIDRIEKTIDARSLFNAAKSVASHLF</sequence>
<proteinExistence type="predicted"/>
<protein>
    <submittedName>
        <fullName evidence="1">Conserved hypothetical phage tail region protein</fullName>
    </submittedName>
</protein>
<dbReference type="AlphaFoldDB" id="A0A1X7GA54"/>
<dbReference type="OrthoDB" id="9799891at2"/>
<evidence type="ECO:0000313" key="1">
    <source>
        <dbReference type="EMBL" id="SMF66589.1"/>
    </source>
</evidence>
<dbReference type="EMBL" id="FXAH01000014">
    <property type="protein sequence ID" value="SMF66589.1"/>
    <property type="molecule type" value="Genomic_DNA"/>
</dbReference>
<dbReference type="PANTHER" id="PTHR38009">
    <property type="entry name" value="CONSERVED HYPOTHETICAL PHAGE TAIL PROTEIN"/>
    <property type="match status" value="1"/>
</dbReference>
<gene>
    <name evidence="1" type="ORF">SAMN06295900_114133</name>
</gene>
<accession>A0A1X7GA54</accession>
<dbReference type="NCBIfam" id="TIGR02241">
    <property type="entry name" value="conserved hypothetical phage tail region protein"/>
    <property type="match status" value="1"/>
</dbReference>
<dbReference type="Proteomes" id="UP000192911">
    <property type="component" value="Unassembled WGS sequence"/>
</dbReference>
<dbReference type="RefSeq" id="WP_085229561.1">
    <property type="nucleotide sequence ID" value="NZ_BSQD01000013.1"/>
</dbReference>